<dbReference type="AlphaFoldDB" id="A0A2B4S1E6"/>
<dbReference type="PANTHER" id="PTHR33395:SF22">
    <property type="entry name" value="REVERSE TRANSCRIPTASE DOMAIN-CONTAINING PROTEIN"/>
    <property type="match status" value="1"/>
</dbReference>
<gene>
    <name evidence="4" type="primary">pol</name>
    <name evidence="4" type="ORF">AWC38_SpisGene13095</name>
</gene>
<evidence type="ECO:0000256" key="1">
    <source>
        <dbReference type="SAM" id="MobiDB-lite"/>
    </source>
</evidence>
<dbReference type="CDD" id="cd01650">
    <property type="entry name" value="RT_nLTR_like"/>
    <property type="match status" value="1"/>
</dbReference>
<feature type="domain" description="Endonuclease/exonuclease/phosphatase" evidence="3">
    <location>
        <begin position="42"/>
        <end position="161"/>
    </location>
</feature>
<feature type="region of interest" description="Disordered" evidence="1">
    <location>
        <begin position="750"/>
        <end position="787"/>
    </location>
</feature>
<dbReference type="Gene3D" id="3.60.10.10">
    <property type="entry name" value="Endonuclease/exonuclease/phosphatase"/>
    <property type="match status" value="1"/>
</dbReference>
<evidence type="ECO:0000259" key="2">
    <source>
        <dbReference type="Pfam" id="PF00078"/>
    </source>
</evidence>
<dbReference type="Proteomes" id="UP000225706">
    <property type="component" value="Unassembled WGS sequence"/>
</dbReference>
<dbReference type="Pfam" id="PF00078">
    <property type="entry name" value="RVT_1"/>
    <property type="match status" value="1"/>
</dbReference>
<proteinExistence type="predicted"/>
<name>A0A2B4S1E6_STYPI</name>
<dbReference type="GO" id="GO:0003964">
    <property type="term" value="F:RNA-directed DNA polymerase activity"/>
    <property type="evidence" value="ECO:0007669"/>
    <property type="project" value="UniProtKB-KW"/>
</dbReference>
<keyword evidence="5" id="KW-1185">Reference proteome</keyword>
<evidence type="ECO:0000313" key="5">
    <source>
        <dbReference type="Proteomes" id="UP000225706"/>
    </source>
</evidence>
<dbReference type="InterPro" id="IPR005135">
    <property type="entry name" value="Endo/exonuclease/phosphatase"/>
</dbReference>
<dbReference type="PANTHER" id="PTHR33395">
    <property type="entry name" value="TRANSCRIPTASE, PUTATIVE-RELATED-RELATED"/>
    <property type="match status" value="1"/>
</dbReference>
<keyword evidence="4" id="KW-0808">Transferase</keyword>
<comment type="caution">
    <text evidence="4">The sequence shown here is derived from an EMBL/GenBank/DDBJ whole genome shotgun (WGS) entry which is preliminary data.</text>
</comment>
<evidence type="ECO:0000259" key="3">
    <source>
        <dbReference type="Pfam" id="PF14529"/>
    </source>
</evidence>
<dbReference type="EMBL" id="LSMT01000241">
    <property type="protein sequence ID" value="PFX22387.1"/>
    <property type="molecule type" value="Genomic_DNA"/>
</dbReference>
<accession>A0A2B4S1E6</accession>
<dbReference type="SUPFAM" id="SSF56219">
    <property type="entry name" value="DNase I-like"/>
    <property type="match status" value="1"/>
</dbReference>
<organism evidence="4 5">
    <name type="scientific">Stylophora pistillata</name>
    <name type="common">Smooth cauliflower coral</name>
    <dbReference type="NCBI Taxonomy" id="50429"/>
    <lineage>
        <taxon>Eukaryota</taxon>
        <taxon>Metazoa</taxon>
        <taxon>Cnidaria</taxon>
        <taxon>Anthozoa</taxon>
        <taxon>Hexacorallia</taxon>
        <taxon>Scleractinia</taxon>
        <taxon>Astrocoeniina</taxon>
        <taxon>Pocilloporidae</taxon>
        <taxon>Stylophora</taxon>
    </lineage>
</organism>
<dbReference type="InterPro" id="IPR036691">
    <property type="entry name" value="Endo/exonu/phosph_ase_sf"/>
</dbReference>
<protein>
    <submittedName>
        <fullName evidence="4">RNA-directed DNA polymerase from mobile element jockey</fullName>
    </submittedName>
</protein>
<sequence length="787" mass="87883">MHGGGVLSAFSSDLIVSQEHELSGNYEGIWSKLEIPGMKPLYIGSVYRPPDSDINSLEALDYAVCHLSEKSRPTLPNVLLTGDFNLPGISWSDDNYLIQSSSSYGPKVNNKLLDIINDHSLTQHVKKPTRGDNILDLVFSTNPDMISNVKVECGMSDHDIVVFDVKLKLALNKKKPRRVFMFKKGNMSAVRNDLKKHLDEYLVSKATSKTEQIDNIPSLGPSPYPDTPSSVFDVSGIIKLLANINPKKANGPDLIPCRVFKEAAAEIAPFLQFLYTRSVATGQLPADWLKANITPVFKKGDKHQPANYRPISLTAVPCKILEHIIFHDIMAHPDSMNILIKSQHGFRRKLSCETQLVTTIEEIGRALDNGNQSDLIIMDFSKAFDTVPHQRLISKFDYYGIRESGCNKKNEEAAHQSAGGNLLQIHWASSNLWYSGVGKLQLFHYGLLKPCLNGSTDSGIIEKESVFVRYIGPEGVPKTQFADFVDVSSADAKSVLAAIDKGLERVGVNVEHQKEKMVGCNFDVLFQKGDINIDEVICGIEKSIKELKELDKGEVCYQGFRIRYNEQSGKLVCGKDNKQELTLTNKGTNPMALFQRLLKGISLYLEKRFESLKTKPVSRFKVFDHRFWPMTREDLIHPRDEDVKALIQHFAPLLSDEEKQCISGEWLQFKLLLSNQRAVKPLQLYTSLLISKPDTIKNILVLVEIMTVLSPCTASCERSFSAMNKIKTNLKTNMQQGTLQDDLSPGKLSVIAKGTNPTAGGTRPEPEKVEEILPPLPQISEDESDVE</sequence>
<dbReference type="Pfam" id="PF14529">
    <property type="entry name" value="Exo_endo_phos_2"/>
    <property type="match status" value="1"/>
</dbReference>
<reference evidence="5" key="1">
    <citation type="journal article" date="2017" name="bioRxiv">
        <title>Comparative analysis of the genomes of Stylophora pistillata and Acropora digitifera provides evidence for extensive differences between species of corals.</title>
        <authorList>
            <person name="Voolstra C.R."/>
            <person name="Li Y."/>
            <person name="Liew Y.J."/>
            <person name="Baumgarten S."/>
            <person name="Zoccola D."/>
            <person name="Flot J.-F."/>
            <person name="Tambutte S."/>
            <person name="Allemand D."/>
            <person name="Aranda M."/>
        </authorList>
    </citation>
    <scope>NUCLEOTIDE SEQUENCE [LARGE SCALE GENOMIC DNA]</scope>
</reference>
<feature type="domain" description="Reverse transcriptase" evidence="2">
    <location>
        <begin position="302"/>
        <end position="403"/>
    </location>
</feature>
<dbReference type="InterPro" id="IPR000477">
    <property type="entry name" value="RT_dom"/>
</dbReference>
<evidence type="ECO:0000313" key="4">
    <source>
        <dbReference type="EMBL" id="PFX22387.1"/>
    </source>
</evidence>
<keyword evidence="4" id="KW-0695">RNA-directed DNA polymerase</keyword>
<keyword evidence="4" id="KW-0548">Nucleotidyltransferase</keyword>
<dbReference type="OrthoDB" id="5954508at2759"/>